<name>A0A853ELW0_9ACTO</name>
<keyword evidence="2" id="KW-1133">Transmembrane helix</keyword>
<feature type="transmembrane region" description="Helical" evidence="2">
    <location>
        <begin position="58"/>
        <end position="78"/>
    </location>
</feature>
<comment type="caution">
    <text evidence="3">The sequence shown here is derived from an EMBL/GenBank/DDBJ whole genome shotgun (WGS) entry which is preliminary data.</text>
</comment>
<feature type="transmembrane region" description="Helical" evidence="2">
    <location>
        <begin position="187"/>
        <end position="209"/>
    </location>
</feature>
<dbReference type="Proteomes" id="UP000572528">
    <property type="component" value="Unassembled WGS sequence"/>
</dbReference>
<feature type="transmembrane region" description="Helical" evidence="2">
    <location>
        <begin position="90"/>
        <end position="108"/>
    </location>
</feature>
<dbReference type="EMBL" id="JACBXV010000039">
    <property type="protein sequence ID" value="NYS68806.1"/>
    <property type="molecule type" value="Genomic_DNA"/>
</dbReference>
<dbReference type="SUPFAM" id="SSF50998">
    <property type="entry name" value="Quinoprotein alcohol dehydrogenase-like"/>
    <property type="match status" value="1"/>
</dbReference>
<gene>
    <name evidence="3" type="ORF">HZZ05_04615</name>
</gene>
<reference evidence="3 4" key="1">
    <citation type="submission" date="2020-07" db="EMBL/GenBank/DDBJ databases">
        <title>MOT database genomes.</title>
        <authorList>
            <person name="Joseph S."/>
            <person name="Aduse-Opoku J."/>
            <person name="Hashim A."/>
            <person name="Wade W."/>
            <person name="Curtis M."/>
        </authorList>
    </citation>
    <scope>NUCLEOTIDE SEQUENCE [LARGE SCALE GENOMIC DNA]</scope>
    <source>
        <strain evidence="3 4">WMus004</strain>
    </source>
</reference>
<dbReference type="InterPro" id="IPR015943">
    <property type="entry name" value="WD40/YVTN_repeat-like_dom_sf"/>
</dbReference>
<dbReference type="InterPro" id="IPR011047">
    <property type="entry name" value="Quinoprotein_ADH-like_sf"/>
</dbReference>
<evidence type="ECO:0000313" key="3">
    <source>
        <dbReference type="EMBL" id="NYS68806.1"/>
    </source>
</evidence>
<feature type="transmembrane region" description="Helical" evidence="2">
    <location>
        <begin position="157"/>
        <end position="175"/>
    </location>
</feature>
<feature type="transmembrane region" description="Helical" evidence="2">
    <location>
        <begin position="120"/>
        <end position="137"/>
    </location>
</feature>
<protein>
    <submittedName>
        <fullName evidence="3">PQQ-binding-like beta-propeller repeat protein</fullName>
    </submittedName>
</protein>
<feature type="region of interest" description="Disordered" evidence="1">
    <location>
        <begin position="1"/>
        <end position="35"/>
    </location>
</feature>
<sequence>MEESGAPQGHDGATAAHRASAEGASGPPDPPLEHILLGLVPPPGGRYRRPALDLLRRLLALIALSGGLSALVVAALHAHRRLSEPEHLRAVILAILIGTALAGAKLWVRRTRLEGPWQTTGAGWIGALAVVAFLWPLGRLSDARDSFVATGLRPPIIWAMWLTVLGILLIAPYPWPRLAPRPGWARWVAVVVVAALTIPASAVLMGRALTLGSGLPTTAQTNMGQGWPTAERDGQGQWRIDAEDGIQTMVGTSAGALILERQDAETEDMHLTLIDPEGEPVWRRTIPPKAPDCVYQDEGLACGLTVDATGRRVAVLYGYEGDDLGGPPGGIGLAVLDTATGRLLWSRTLEDELVVSVALTAGHLALQTIRGDQLVGSTLSVYSLGGEDPYDGEPLWSRSESRSLLTASSTQLVLAPVDGGGIDPSFERADLVDALTGEAVGGIDEVEVRGGRGSVGHEVPPGWVARCTASCSRQDDSGRPGIELVSLDSGAVVDIGADGSRLGATTSGWLLSLRPPESGGGGAAVRYLIDGDSQPRDQPPEGGLRDADG</sequence>
<keyword evidence="2" id="KW-0812">Transmembrane</keyword>
<dbReference type="Gene3D" id="2.130.10.10">
    <property type="entry name" value="YVTN repeat-like/Quinoprotein amine dehydrogenase"/>
    <property type="match status" value="1"/>
</dbReference>
<dbReference type="RefSeq" id="WP_179900130.1">
    <property type="nucleotide sequence ID" value="NZ_JACBXV010000039.1"/>
</dbReference>
<feature type="region of interest" description="Disordered" evidence="1">
    <location>
        <begin position="512"/>
        <end position="549"/>
    </location>
</feature>
<dbReference type="AlphaFoldDB" id="A0A853ELW0"/>
<evidence type="ECO:0000256" key="2">
    <source>
        <dbReference type="SAM" id="Phobius"/>
    </source>
</evidence>
<evidence type="ECO:0000256" key="1">
    <source>
        <dbReference type="SAM" id="MobiDB-lite"/>
    </source>
</evidence>
<organism evidence="3 4">
    <name type="scientific">Actinomyces bowdenii</name>
    <dbReference type="NCBI Taxonomy" id="131109"/>
    <lineage>
        <taxon>Bacteria</taxon>
        <taxon>Bacillati</taxon>
        <taxon>Actinomycetota</taxon>
        <taxon>Actinomycetes</taxon>
        <taxon>Actinomycetales</taxon>
        <taxon>Actinomycetaceae</taxon>
        <taxon>Actinomyces</taxon>
    </lineage>
</organism>
<accession>A0A853ELW0</accession>
<proteinExistence type="predicted"/>
<feature type="compositionally biased region" description="Basic and acidic residues" evidence="1">
    <location>
        <begin position="533"/>
        <end position="549"/>
    </location>
</feature>
<keyword evidence="2" id="KW-0472">Membrane</keyword>
<evidence type="ECO:0000313" key="4">
    <source>
        <dbReference type="Proteomes" id="UP000572528"/>
    </source>
</evidence>